<dbReference type="GO" id="GO:0016020">
    <property type="term" value="C:membrane"/>
    <property type="evidence" value="ECO:0007669"/>
    <property type="project" value="UniProtKB-SubCell"/>
</dbReference>
<accession>A0AAD5PHX2</accession>
<dbReference type="GO" id="GO:0022857">
    <property type="term" value="F:transmembrane transporter activity"/>
    <property type="evidence" value="ECO:0007669"/>
    <property type="project" value="InterPro"/>
</dbReference>
<feature type="transmembrane region" description="Helical" evidence="7">
    <location>
        <begin position="417"/>
        <end position="440"/>
    </location>
</feature>
<keyword evidence="9" id="KW-1185">Reference proteome</keyword>
<comment type="subcellular location">
    <subcellularLocation>
        <location evidence="1">Membrane</location>
        <topology evidence="1">Multi-pass membrane protein</topology>
    </subcellularLocation>
</comment>
<evidence type="ECO:0000256" key="1">
    <source>
        <dbReference type="ARBA" id="ARBA00004141"/>
    </source>
</evidence>
<reference evidence="8" key="1">
    <citation type="journal article" date="2022" name="IScience">
        <title>Evolution of zygomycete secretomes and the origins of terrestrial fungal ecologies.</title>
        <authorList>
            <person name="Chang Y."/>
            <person name="Wang Y."/>
            <person name="Mondo S."/>
            <person name="Ahrendt S."/>
            <person name="Andreopoulos W."/>
            <person name="Barry K."/>
            <person name="Beard J."/>
            <person name="Benny G.L."/>
            <person name="Blankenship S."/>
            <person name="Bonito G."/>
            <person name="Cuomo C."/>
            <person name="Desiro A."/>
            <person name="Gervers K.A."/>
            <person name="Hundley H."/>
            <person name="Kuo A."/>
            <person name="LaButti K."/>
            <person name="Lang B.F."/>
            <person name="Lipzen A."/>
            <person name="O'Donnell K."/>
            <person name="Pangilinan J."/>
            <person name="Reynolds N."/>
            <person name="Sandor L."/>
            <person name="Smith M.E."/>
            <person name="Tsang A."/>
            <person name="Grigoriev I.V."/>
            <person name="Stajich J.E."/>
            <person name="Spatafora J.W."/>
        </authorList>
    </citation>
    <scope>NUCLEOTIDE SEQUENCE</scope>
    <source>
        <strain evidence="8">RSA 2281</strain>
    </source>
</reference>
<feature type="compositionally biased region" description="Polar residues" evidence="6">
    <location>
        <begin position="9"/>
        <end position="24"/>
    </location>
</feature>
<reference evidence="8" key="2">
    <citation type="submission" date="2023-02" db="EMBL/GenBank/DDBJ databases">
        <authorList>
            <consortium name="DOE Joint Genome Institute"/>
            <person name="Mondo S.J."/>
            <person name="Chang Y."/>
            <person name="Wang Y."/>
            <person name="Ahrendt S."/>
            <person name="Andreopoulos W."/>
            <person name="Barry K."/>
            <person name="Beard J."/>
            <person name="Benny G.L."/>
            <person name="Blankenship S."/>
            <person name="Bonito G."/>
            <person name="Cuomo C."/>
            <person name="Desiro A."/>
            <person name="Gervers K.A."/>
            <person name="Hundley H."/>
            <person name="Kuo A."/>
            <person name="LaButti K."/>
            <person name="Lang B.F."/>
            <person name="Lipzen A."/>
            <person name="O'Donnell K."/>
            <person name="Pangilinan J."/>
            <person name="Reynolds N."/>
            <person name="Sandor L."/>
            <person name="Smith M.W."/>
            <person name="Tsang A."/>
            <person name="Grigoriev I.V."/>
            <person name="Stajich J.E."/>
            <person name="Spatafora J.W."/>
        </authorList>
    </citation>
    <scope>NUCLEOTIDE SEQUENCE</scope>
    <source>
        <strain evidence="8">RSA 2281</strain>
    </source>
</reference>
<feature type="transmembrane region" description="Helical" evidence="7">
    <location>
        <begin position="488"/>
        <end position="508"/>
    </location>
</feature>
<dbReference type="EMBL" id="JAIXMP010000004">
    <property type="protein sequence ID" value="KAI9274779.1"/>
    <property type="molecule type" value="Genomic_DNA"/>
</dbReference>
<feature type="transmembrane region" description="Helical" evidence="7">
    <location>
        <begin position="82"/>
        <end position="110"/>
    </location>
</feature>
<evidence type="ECO:0000256" key="6">
    <source>
        <dbReference type="SAM" id="MobiDB-lite"/>
    </source>
</evidence>
<sequence>MEEGVVNYGSIQKNDSTMNRSQSENDVEQSEQLLERLGYKQARELQRKLSLFSTFGLAFANIGILCNTSATFQTVLQRGGPVIMILCWNLVSMFMICIALALSEICSLYATSGGVYYWTFEQLRSHPRGRANAPFIAFATGWTYTLANIISIGANNVIIAMSIASLIEIIWGYQVSKVQIMWIAIIISCIHGFINTINLDSLAALNQWNVFWSCGGLVLIIIFLTTKAEKHQTIEWMLTDYENRTGFDSPFYVTILGMIGAAYSMFGSEGAAYASEETKNADVANPLAMTMSIVTSWLVGFIFLVTLLLSIQDIDALLDSKLDMPVAQLFWDALGNYGAIGFLLLIIVCQFCTGAASTTTTSRMVYALARDHATPYSEQLKSVNRYRLPGNAVWFCIIVACCFVIAPFPLSDNAFEIIISGTTISTHLAYAMVLGCRLAVKPYLTRKGRFSLGRWSTPITWIAFIWALFAVCVFTLPTEWPIVASNFNYASVALLASVTMTLAFWYSYGATHYVGPRAANDEI</sequence>
<proteinExistence type="predicted"/>
<dbReference type="PIRSF" id="PIRSF006060">
    <property type="entry name" value="AA_transporter"/>
    <property type="match status" value="1"/>
</dbReference>
<dbReference type="PANTHER" id="PTHR45649">
    <property type="entry name" value="AMINO-ACID PERMEASE BAT1"/>
    <property type="match status" value="1"/>
</dbReference>
<feature type="transmembrane region" description="Helical" evidence="7">
    <location>
        <begin position="180"/>
        <end position="198"/>
    </location>
</feature>
<feature type="transmembrane region" description="Helical" evidence="7">
    <location>
        <begin position="249"/>
        <end position="266"/>
    </location>
</feature>
<dbReference type="Gene3D" id="1.20.1740.10">
    <property type="entry name" value="Amino acid/polyamine transporter I"/>
    <property type="match status" value="1"/>
</dbReference>
<feature type="transmembrane region" description="Helical" evidence="7">
    <location>
        <begin position="156"/>
        <end position="173"/>
    </location>
</feature>
<dbReference type="AlphaFoldDB" id="A0AAD5PHX2"/>
<feature type="region of interest" description="Disordered" evidence="6">
    <location>
        <begin position="1"/>
        <end position="25"/>
    </location>
</feature>
<comment type="caution">
    <text evidence="8">The sequence shown here is derived from an EMBL/GenBank/DDBJ whole genome shotgun (WGS) entry which is preliminary data.</text>
</comment>
<keyword evidence="5 7" id="KW-0472">Membrane</keyword>
<keyword evidence="3 7" id="KW-0812">Transmembrane</keyword>
<evidence type="ECO:0000313" key="8">
    <source>
        <dbReference type="EMBL" id="KAI9274779.1"/>
    </source>
</evidence>
<keyword evidence="4 7" id="KW-1133">Transmembrane helix</keyword>
<evidence type="ECO:0000256" key="3">
    <source>
        <dbReference type="ARBA" id="ARBA00022692"/>
    </source>
</evidence>
<dbReference type="PANTHER" id="PTHR45649:SF26">
    <property type="entry name" value="OS04G0435100 PROTEIN"/>
    <property type="match status" value="1"/>
</dbReference>
<evidence type="ECO:0000256" key="7">
    <source>
        <dbReference type="SAM" id="Phobius"/>
    </source>
</evidence>
<feature type="transmembrane region" description="Helical" evidence="7">
    <location>
        <begin position="392"/>
        <end position="411"/>
    </location>
</feature>
<dbReference type="Pfam" id="PF13520">
    <property type="entry name" value="AA_permease_2"/>
    <property type="match status" value="1"/>
</dbReference>
<dbReference type="InterPro" id="IPR002293">
    <property type="entry name" value="AA/rel_permease1"/>
</dbReference>
<feature type="transmembrane region" description="Helical" evidence="7">
    <location>
        <begin position="286"/>
        <end position="311"/>
    </location>
</feature>
<evidence type="ECO:0000256" key="2">
    <source>
        <dbReference type="ARBA" id="ARBA00022448"/>
    </source>
</evidence>
<feature type="transmembrane region" description="Helical" evidence="7">
    <location>
        <begin position="452"/>
        <end position="476"/>
    </location>
</feature>
<name>A0AAD5PHX2_9FUNG</name>
<evidence type="ECO:0000313" key="9">
    <source>
        <dbReference type="Proteomes" id="UP001209540"/>
    </source>
</evidence>
<dbReference type="Proteomes" id="UP001209540">
    <property type="component" value="Unassembled WGS sequence"/>
</dbReference>
<protein>
    <submittedName>
        <fullName evidence="8">Amino acid/polyamine transporter I</fullName>
    </submittedName>
</protein>
<feature type="transmembrane region" description="Helical" evidence="7">
    <location>
        <begin position="210"/>
        <end position="228"/>
    </location>
</feature>
<keyword evidence="2" id="KW-0813">Transport</keyword>
<gene>
    <name evidence="8" type="ORF">BDA99DRAFT_556169</name>
</gene>
<organism evidence="8 9">
    <name type="scientific">Phascolomyces articulosus</name>
    <dbReference type="NCBI Taxonomy" id="60185"/>
    <lineage>
        <taxon>Eukaryota</taxon>
        <taxon>Fungi</taxon>
        <taxon>Fungi incertae sedis</taxon>
        <taxon>Mucoromycota</taxon>
        <taxon>Mucoromycotina</taxon>
        <taxon>Mucoromycetes</taxon>
        <taxon>Mucorales</taxon>
        <taxon>Lichtheimiaceae</taxon>
        <taxon>Phascolomyces</taxon>
    </lineage>
</organism>
<feature type="transmembrane region" description="Helical" evidence="7">
    <location>
        <begin position="49"/>
        <end position="70"/>
    </location>
</feature>
<evidence type="ECO:0000256" key="4">
    <source>
        <dbReference type="ARBA" id="ARBA00022989"/>
    </source>
</evidence>
<evidence type="ECO:0000256" key="5">
    <source>
        <dbReference type="ARBA" id="ARBA00023136"/>
    </source>
</evidence>